<sequence>MGFPRQNTGMGCHFFLQGIFPAQGWNQCFLLWQAGESDLGKPQKGLSVCSVVSPMPPEKTPIRLCLERHRLSGGLEPALGYGGGGGGEEWEHPCFLSRSKEGIQSSVRKVLYLINCFLFSELKWK</sequence>
<comment type="caution">
    <text evidence="1">The sequence shown here is derived from an EMBL/GenBank/DDBJ whole genome shotgun (WGS) entry which is preliminary data.</text>
</comment>
<gene>
    <name evidence="1" type="ORF">MG293_001696</name>
</gene>
<organism evidence="1 2">
    <name type="scientific">Ovis ammon polii</name>
    <dbReference type="NCBI Taxonomy" id="230172"/>
    <lineage>
        <taxon>Eukaryota</taxon>
        <taxon>Metazoa</taxon>
        <taxon>Chordata</taxon>
        <taxon>Craniata</taxon>
        <taxon>Vertebrata</taxon>
        <taxon>Euteleostomi</taxon>
        <taxon>Mammalia</taxon>
        <taxon>Eutheria</taxon>
        <taxon>Laurasiatheria</taxon>
        <taxon>Artiodactyla</taxon>
        <taxon>Ruminantia</taxon>
        <taxon>Pecora</taxon>
        <taxon>Bovidae</taxon>
        <taxon>Caprinae</taxon>
        <taxon>Ovis</taxon>
    </lineage>
</organism>
<evidence type="ECO:0000313" key="1">
    <source>
        <dbReference type="EMBL" id="KAI4549366.1"/>
    </source>
</evidence>
<protein>
    <submittedName>
        <fullName evidence="1">Uncharacterized protein</fullName>
    </submittedName>
</protein>
<dbReference type="AlphaFoldDB" id="A0AAD4UNJ7"/>
<accession>A0AAD4UNJ7</accession>
<proteinExistence type="predicted"/>
<evidence type="ECO:0000313" key="2">
    <source>
        <dbReference type="Proteomes" id="UP001214576"/>
    </source>
</evidence>
<dbReference type="Proteomes" id="UP001214576">
    <property type="component" value="Unassembled WGS sequence"/>
</dbReference>
<dbReference type="EMBL" id="JAKZEL010000001">
    <property type="protein sequence ID" value="KAI4549366.1"/>
    <property type="molecule type" value="Genomic_DNA"/>
</dbReference>
<keyword evidence="2" id="KW-1185">Reference proteome</keyword>
<name>A0AAD4UNJ7_OVIAM</name>
<reference evidence="1" key="1">
    <citation type="submission" date="2022-03" db="EMBL/GenBank/DDBJ databases">
        <title>Genomic analyses of argali, domestic sheep and their hybrids provide insights into chromosomal evolution, heterosis and genetic basis of agronomic traits.</title>
        <authorList>
            <person name="Li M."/>
        </authorList>
    </citation>
    <scope>NUCLEOTIDE SEQUENCE</scope>
    <source>
        <strain evidence="1">CAU-MHL-2022a</strain>
        <tissue evidence="1">Skin</tissue>
    </source>
</reference>